<dbReference type="EMBL" id="JBHFFA010000002">
    <property type="protein sequence ID" value="KAL2643169.1"/>
    <property type="molecule type" value="Genomic_DNA"/>
</dbReference>
<feature type="region of interest" description="Disordered" evidence="5">
    <location>
        <begin position="543"/>
        <end position="584"/>
    </location>
</feature>
<dbReference type="GO" id="GO:0080090">
    <property type="term" value="P:regulation of primary metabolic process"/>
    <property type="evidence" value="ECO:0007669"/>
    <property type="project" value="UniProtKB-ARBA"/>
</dbReference>
<keyword evidence="4" id="KW-0804">Transcription</keyword>
<evidence type="ECO:0000256" key="4">
    <source>
        <dbReference type="ARBA" id="ARBA00023163"/>
    </source>
</evidence>
<dbReference type="AlphaFoldDB" id="A0ABD1Z5W1"/>
<organism evidence="7 8">
    <name type="scientific">Riccia fluitans</name>
    <dbReference type="NCBI Taxonomy" id="41844"/>
    <lineage>
        <taxon>Eukaryota</taxon>
        <taxon>Viridiplantae</taxon>
        <taxon>Streptophyta</taxon>
        <taxon>Embryophyta</taxon>
        <taxon>Marchantiophyta</taxon>
        <taxon>Marchantiopsida</taxon>
        <taxon>Marchantiidae</taxon>
        <taxon>Marchantiales</taxon>
        <taxon>Ricciaceae</taxon>
        <taxon>Riccia</taxon>
    </lineage>
</organism>
<name>A0ABD1Z5W1_9MARC</name>
<protein>
    <recommendedName>
        <fullName evidence="6">BES1/BZR1 plant transcription factor N-terminal domain-containing protein</fullName>
    </recommendedName>
</protein>
<evidence type="ECO:0000256" key="2">
    <source>
        <dbReference type="ARBA" id="ARBA00023015"/>
    </source>
</evidence>
<evidence type="ECO:0000313" key="8">
    <source>
        <dbReference type="Proteomes" id="UP001605036"/>
    </source>
</evidence>
<feature type="domain" description="BES1/BZR1 plant transcription factor N-terminal" evidence="6">
    <location>
        <begin position="48"/>
        <end position="168"/>
    </location>
</feature>
<feature type="compositionally biased region" description="Polar residues" evidence="5">
    <location>
        <begin position="543"/>
        <end position="569"/>
    </location>
</feature>
<evidence type="ECO:0000256" key="1">
    <source>
        <dbReference type="ARBA" id="ARBA00005909"/>
    </source>
</evidence>
<dbReference type="GO" id="GO:0003677">
    <property type="term" value="F:DNA binding"/>
    <property type="evidence" value="ECO:0007669"/>
    <property type="project" value="UniProtKB-KW"/>
</dbReference>
<keyword evidence="2" id="KW-0805">Transcription regulation</keyword>
<feature type="compositionally biased region" description="Polar residues" evidence="5">
    <location>
        <begin position="160"/>
        <end position="175"/>
    </location>
</feature>
<evidence type="ECO:0000259" key="6">
    <source>
        <dbReference type="Pfam" id="PF05687"/>
    </source>
</evidence>
<proteinExistence type="inferred from homology"/>
<feature type="region of interest" description="Disordered" evidence="5">
    <location>
        <begin position="29"/>
        <end position="64"/>
    </location>
</feature>
<dbReference type="InterPro" id="IPR033264">
    <property type="entry name" value="BZR"/>
</dbReference>
<dbReference type="PANTHER" id="PTHR31506">
    <property type="entry name" value="BES1/BZR1 HOMOLOG PROTEIN 3-RELATED"/>
    <property type="match status" value="1"/>
</dbReference>
<dbReference type="InterPro" id="IPR008540">
    <property type="entry name" value="BES1_N"/>
</dbReference>
<evidence type="ECO:0000313" key="7">
    <source>
        <dbReference type="EMBL" id="KAL2643169.1"/>
    </source>
</evidence>
<dbReference type="Proteomes" id="UP001605036">
    <property type="component" value="Unassembled WGS sequence"/>
</dbReference>
<dbReference type="Pfam" id="PF05687">
    <property type="entry name" value="BES1_N"/>
    <property type="match status" value="1"/>
</dbReference>
<dbReference type="PANTHER" id="PTHR31506:SF2">
    <property type="entry name" value="BES1_BZR1 HOMOLOG PROTEIN 3"/>
    <property type="match status" value="1"/>
</dbReference>
<accession>A0ABD1Z5W1</accession>
<reference evidence="7 8" key="1">
    <citation type="submission" date="2024-09" db="EMBL/GenBank/DDBJ databases">
        <title>Chromosome-scale assembly of Riccia fluitans.</title>
        <authorList>
            <person name="Paukszto L."/>
            <person name="Sawicki J."/>
            <person name="Karawczyk K."/>
            <person name="Piernik-Szablinska J."/>
            <person name="Szczecinska M."/>
            <person name="Mazdziarz M."/>
        </authorList>
    </citation>
    <scope>NUCLEOTIDE SEQUENCE [LARGE SCALE GENOMIC DNA]</scope>
    <source>
        <strain evidence="7">Rf_01</strain>
        <tissue evidence="7">Aerial parts of the thallus</tissue>
    </source>
</reference>
<evidence type="ECO:0000256" key="3">
    <source>
        <dbReference type="ARBA" id="ARBA00023125"/>
    </source>
</evidence>
<dbReference type="GO" id="GO:0010468">
    <property type="term" value="P:regulation of gene expression"/>
    <property type="evidence" value="ECO:0007669"/>
    <property type="project" value="UniProtKB-ARBA"/>
</dbReference>
<comment type="caution">
    <text evidence="7">The sequence shown here is derived from an EMBL/GenBank/DDBJ whole genome shotgun (WGS) entry which is preliminary data.</text>
</comment>
<feature type="region of interest" description="Disordered" evidence="5">
    <location>
        <begin position="160"/>
        <end position="210"/>
    </location>
</feature>
<gene>
    <name evidence="7" type="ORF">R1flu_010756</name>
</gene>
<comment type="similarity">
    <text evidence="1">Belongs to the BZR/LAT61 family.</text>
</comment>
<keyword evidence="8" id="KW-1185">Reference proteome</keyword>
<keyword evidence="3" id="KW-0238">DNA-binding</keyword>
<sequence length="639" mass="68935">MASRSQAVEVSTSYNFKVRGCIKSTSGPWIVRRPPTKNSGRGATSVLRMPSPRERENNKKRERRRRAVAARIFAGLKQHGNYRLPKHADHNEVLKALCAEAGWVVEEDGTIYRKGDKRPEENGEEANKALSADCNCETQETVVESDGPESLSALDRLKSGTCTPDSSSCGQSDETSCSRKSRIGSRNTSRCDQPTPVAGGGGGGGHSDYDLNLSGTECECEELVEKEGRSGEITPVAPVPRNAQLLVNQEPPVTHVGRSSNSGECPAVNNPEFQFFAGLLPGSGNLLPAAIFSDHGKRVMMSASDRARMTGDLNSPPVEKEGERLNLLPILFVHESYPSATVDSPYIKKECDRNDRIEFISASRQGLIAAACDHYHGRRSGEATPSPSSSMPELELLSNGGLSIELTSSYKSDVGSGNCTDHSDYIHVISGESQNPDLSALLKARNYVPFSSILNRKVPKSQPMRNFPSPQVHLSCYSRLQDEIHTKGDNIVFAGSNQDHDLLGLQEGTVVPSARSPQTGKFMSWNMTNACGYHGHPSSSLATSPLGSVSTGTGSLPFSPTEATYSSPSAYGYTRSGDQQQLQEHSGIARALPQLQQRPAPANTPSVDALSLTLCTSTGSSLEYPCFTNRHLKLPVART</sequence>
<evidence type="ECO:0000256" key="5">
    <source>
        <dbReference type="SAM" id="MobiDB-lite"/>
    </source>
</evidence>